<dbReference type="InterPro" id="IPR013094">
    <property type="entry name" value="AB_hydrolase_3"/>
</dbReference>
<protein>
    <submittedName>
        <fullName evidence="3">Alpha/Beta hydrolase protein</fullName>
    </submittedName>
</protein>
<proteinExistence type="predicted"/>
<dbReference type="GO" id="GO:0016787">
    <property type="term" value="F:hydrolase activity"/>
    <property type="evidence" value="ECO:0007669"/>
    <property type="project" value="UniProtKB-KW"/>
</dbReference>
<keyword evidence="1 3" id="KW-0378">Hydrolase</keyword>
<evidence type="ECO:0000313" key="4">
    <source>
        <dbReference type="Proteomes" id="UP001610334"/>
    </source>
</evidence>
<dbReference type="InterPro" id="IPR029058">
    <property type="entry name" value="AB_hydrolase_fold"/>
</dbReference>
<dbReference type="PANTHER" id="PTHR48081:SF11">
    <property type="entry name" value="ALPHA_BETA HYDROLASE FOLD-3 DOMAIN-CONTAINING PROTEIN-RELATED"/>
    <property type="match status" value="1"/>
</dbReference>
<evidence type="ECO:0000259" key="2">
    <source>
        <dbReference type="Pfam" id="PF07859"/>
    </source>
</evidence>
<dbReference type="Proteomes" id="UP001610334">
    <property type="component" value="Unassembled WGS sequence"/>
</dbReference>
<dbReference type="PANTHER" id="PTHR48081">
    <property type="entry name" value="AB HYDROLASE SUPERFAMILY PROTEIN C4A8.06C"/>
    <property type="match status" value="1"/>
</dbReference>
<reference evidence="3 4" key="1">
    <citation type="submission" date="2024-07" db="EMBL/GenBank/DDBJ databases">
        <title>Section-level genome sequencing and comparative genomics of Aspergillus sections Usti and Cavernicolus.</title>
        <authorList>
            <consortium name="Lawrence Berkeley National Laboratory"/>
            <person name="Nybo J.L."/>
            <person name="Vesth T.C."/>
            <person name="Theobald S."/>
            <person name="Frisvad J.C."/>
            <person name="Larsen T.O."/>
            <person name="Kjaerboelling I."/>
            <person name="Rothschild-Mancinelli K."/>
            <person name="Lyhne E.K."/>
            <person name="Kogle M.E."/>
            <person name="Barry K."/>
            <person name="Clum A."/>
            <person name="Na H."/>
            <person name="Ledsgaard L."/>
            <person name="Lin J."/>
            <person name="Lipzen A."/>
            <person name="Kuo A."/>
            <person name="Riley R."/>
            <person name="Mondo S."/>
            <person name="Labutti K."/>
            <person name="Haridas S."/>
            <person name="Pangalinan J."/>
            <person name="Salamov A.A."/>
            <person name="Simmons B.A."/>
            <person name="Magnuson J.K."/>
            <person name="Chen J."/>
            <person name="Drula E."/>
            <person name="Henrissat B."/>
            <person name="Wiebenga A."/>
            <person name="Lubbers R.J."/>
            <person name="Gomes A.C."/>
            <person name="Makela M.R."/>
            <person name="Stajich J."/>
            <person name="Grigoriev I.V."/>
            <person name="Mortensen U.H."/>
            <person name="De Vries R.P."/>
            <person name="Baker S.E."/>
            <person name="Andersen M.R."/>
        </authorList>
    </citation>
    <scope>NUCLEOTIDE SEQUENCE [LARGE SCALE GENOMIC DNA]</scope>
    <source>
        <strain evidence="3 4">CBS 588.65</strain>
    </source>
</reference>
<comment type="caution">
    <text evidence="3">The sequence shown here is derived from an EMBL/GenBank/DDBJ whole genome shotgun (WGS) entry which is preliminary data.</text>
</comment>
<keyword evidence="4" id="KW-1185">Reference proteome</keyword>
<feature type="domain" description="Alpha/beta hydrolase fold-3" evidence="2">
    <location>
        <begin position="119"/>
        <end position="338"/>
    </location>
</feature>
<sequence>MAVAAIRETIVSLGLIAVTAPTILASLLARRLLSDSELSFKEDLQRSFTRGLSILPLGTIKRYLEQPPIDSLLNSPRFSALRSQLCIPVSNNLCKGTWICGGASQDPKPDPEETNRIVLLWLHGGAYHFRHPLGSAATLLRVSEIVESKGFALSIFSLQYTLAPEGKFPTQQNEAVSAYQYLLSLGFDPQRIIIAGESAGGHLAISCSLGLAEADIPKPRGALLLFPWVKLEHYSPSFKTNKHKDALNKRLLDRCVEAVGARDGETGAEGKLGLVDFTKPGPFNGDKNWKDILPAKTWVNVGSHDVFLHDIETFVASAEADGADIELQVTPRMGHGWQLGLDRATEKEYCSLGSGQDVPKGIMRGSENFAEGLVKLLM</sequence>
<dbReference type="Gene3D" id="3.40.50.1820">
    <property type="entry name" value="alpha/beta hydrolase"/>
    <property type="match status" value="1"/>
</dbReference>
<dbReference type="InterPro" id="IPR050300">
    <property type="entry name" value="GDXG_lipolytic_enzyme"/>
</dbReference>
<evidence type="ECO:0000256" key="1">
    <source>
        <dbReference type="ARBA" id="ARBA00022801"/>
    </source>
</evidence>
<gene>
    <name evidence="3" type="ORF">BJX63DRAFT_435312</name>
</gene>
<evidence type="ECO:0000313" key="3">
    <source>
        <dbReference type="EMBL" id="KAL2809257.1"/>
    </source>
</evidence>
<organism evidence="3 4">
    <name type="scientific">Aspergillus granulosus</name>
    <dbReference type="NCBI Taxonomy" id="176169"/>
    <lineage>
        <taxon>Eukaryota</taxon>
        <taxon>Fungi</taxon>
        <taxon>Dikarya</taxon>
        <taxon>Ascomycota</taxon>
        <taxon>Pezizomycotina</taxon>
        <taxon>Eurotiomycetes</taxon>
        <taxon>Eurotiomycetidae</taxon>
        <taxon>Eurotiales</taxon>
        <taxon>Aspergillaceae</taxon>
        <taxon>Aspergillus</taxon>
        <taxon>Aspergillus subgen. Nidulantes</taxon>
    </lineage>
</organism>
<name>A0ABR4H1C2_9EURO</name>
<dbReference type="Pfam" id="PF07859">
    <property type="entry name" value="Abhydrolase_3"/>
    <property type="match status" value="1"/>
</dbReference>
<dbReference type="SUPFAM" id="SSF53474">
    <property type="entry name" value="alpha/beta-Hydrolases"/>
    <property type="match status" value="1"/>
</dbReference>
<dbReference type="EMBL" id="JBFXLT010000092">
    <property type="protein sequence ID" value="KAL2809257.1"/>
    <property type="molecule type" value="Genomic_DNA"/>
</dbReference>
<accession>A0ABR4H1C2</accession>